<protein>
    <recommendedName>
        <fullName evidence="2">ACT domain-containing protein ACR</fullName>
    </recommendedName>
    <alternativeName>
        <fullName evidence="2">Protein ACT DOMAIN REPEATS</fullName>
    </alternativeName>
</protein>
<dbReference type="Pfam" id="PF24931">
    <property type="entry name" value="ACT_ACR9_3rd"/>
    <property type="match status" value="1"/>
</dbReference>
<dbReference type="EMBL" id="JABEZZ010000006">
    <property type="protein sequence ID" value="MBA0588008.1"/>
    <property type="molecule type" value="Genomic_DNA"/>
</dbReference>
<evidence type="ECO:0000259" key="3">
    <source>
        <dbReference type="Pfam" id="PF24926"/>
    </source>
</evidence>
<evidence type="ECO:0000256" key="2">
    <source>
        <dbReference type="RuleBase" id="RU369043"/>
    </source>
</evidence>
<name>A0A7J8PFM4_GOSRA</name>
<comment type="function">
    <text evidence="2">Binds amino acids.</text>
</comment>
<feature type="domain" description="ACT" evidence="3">
    <location>
        <begin position="153"/>
        <end position="245"/>
    </location>
</feature>
<dbReference type="GO" id="GO:0016597">
    <property type="term" value="F:amino acid binding"/>
    <property type="evidence" value="ECO:0007669"/>
    <property type="project" value="UniProtKB-UniRule"/>
</dbReference>
<dbReference type="InterPro" id="IPR056805">
    <property type="entry name" value="ACT_ACR9/10_C"/>
</dbReference>
<dbReference type="Proteomes" id="UP000593578">
    <property type="component" value="Unassembled WGS sequence"/>
</dbReference>
<organism evidence="4 5">
    <name type="scientific">Gossypium raimondii</name>
    <name type="common">Peruvian cotton</name>
    <name type="synonym">Gossypium klotzschianum subsp. raimondii</name>
    <dbReference type="NCBI Taxonomy" id="29730"/>
    <lineage>
        <taxon>Eukaryota</taxon>
        <taxon>Viridiplantae</taxon>
        <taxon>Streptophyta</taxon>
        <taxon>Embryophyta</taxon>
        <taxon>Tracheophyta</taxon>
        <taxon>Spermatophyta</taxon>
        <taxon>Magnoliopsida</taxon>
        <taxon>eudicotyledons</taxon>
        <taxon>Gunneridae</taxon>
        <taxon>Pentapetalae</taxon>
        <taxon>rosids</taxon>
        <taxon>malvids</taxon>
        <taxon>Malvales</taxon>
        <taxon>Malvaceae</taxon>
        <taxon>Malvoideae</taxon>
        <taxon>Gossypium</taxon>
    </lineage>
</organism>
<evidence type="ECO:0000256" key="1">
    <source>
        <dbReference type="ARBA" id="ARBA00022737"/>
    </source>
</evidence>
<dbReference type="Pfam" id="PF24926">
    <property type="entry name" value="ACT_ACR9_C"/>
    <property type="match status" value="1"/>
</dbReference>
<accession>A0A7J8PFM4</accession>
<comment type="caution">
    <text evidence="4">The sequence shown here is derived from an EMBL/GenBank/DDBJ whole genome shotgun (WGS) entry which is preliminary data.</text>
</comment>
<dbReference type="PANTHER" id="PTHR31096">
    <property type="entry name" value="ACT DOMAIN-CONTAINING PROTEIN ACR4-RELATED"/>
    <property type="match status" value="1"/>
</dbReference>
<proteinExistence type="predicted"/>
<gene>
    <name evidence="4" type="ORF">Gorai_001127</name>
</gene>
<keyword evidence="1 2" id="KW-0677">Repeat</keyword>
<dbReference type="AlphaFoldDB" id="A0A7J8PFM4"/>
<reference evidence="4 5" key="1">
    <citation type="journal article" date="2019" name="Genome Biol. Evol.">
        <title>Insights into the evolution of the New World diploid cottons (Gossypium, subgenus Houzingenia) based on genome sequencing.</title>
        <authorList>
            <person name="Grover C.E."/>
            <person name="Arick M.A. 2nd"/>
            <person name="Thrash A."/>
            <person name="Conover J.L."/>
            <person name="Sanders W.S."/>
            <person name="Peterson D.G."/>
            <person name="Frelichowski J.E."/>
            <person name="Scheffler J.A."/>
            <person name="Scheffler B.E."/>
            <person name="Wendel J.F."/>
        </authorList>
    </citation>
    <scope>NUCLEOTIDE SEQUENCE [LARGE SCALE GENOMIC DNA]</scope>
    <source>
        <strain evidence="4">8</strain>
        <tissue evidence="4">Leaf</tissue>
    </source>
</reference>
<evidence type="ECO:0000313" key="5">
    <source>
        <dbReference type="Proteomes" id="UP000593578"/>
    </source>
</evidence>
<dbReference type="PANTHER" id="PTHR31096:SF23">
    <property type="entry name" value="ACT DOMAIN-CONTAINING PROTEIN ACR10"/>
    <property type="match status" value="1"/>
</dbReference>
<sequence>MQRIVINFNIEKVGPEIAACSQASPFLPSGITEDIFHLEVSNELPSISLTSNNVSVVMDNSLSPAHTLVQIVCQDHKGLLYDIMRTLKDYSIQISYGRVYIRQGSKCEIDLFIMQADGKKIVDPSKQSPLSSHLKMELLQLLRVAVVSRGPDTELLVANPVELSSKGRPLVFYDITCALKMLNTCIFSVPPQLSFGNAFLHFAEVGRHMIGDREWEVYRVLLDEGASLSIPRQKVEEGVWKLLMGWE</sequence>
<evidence type="ECO:0000313" key="4">
    <source>
        <dbReference type="EMBL" id="MBA0588008.1"/>
    </source>
</evidence>
<dbReference type="InterPro" id="IPR040217">
    <property type="entry name" value="ACR1-12"/>
</dbReference>